<dbReference type="AlphaFoldDB" id="A0A1X6ZUD5"/>
<name>A0A1X6ZUD5_9RHOB</name>
<sequence>MIRHIVFFSAKNADEVEAVRDGLMMLRDIPHAQHFEVGRNLQSDAINGTQVDLVVYAEFGDEAALEAYKADPIYSSCIARVRPMRELRIAADFEADI</sequence>
<dbReference type="Pfam" id="PF07876">
    <property type="entry name" value="Dabb"/>
    <property type="match status" value="1"/>
</dbReference>
<dbReference type="SUPFAM" id="SSF54909">
    <property type="entry name" value="Dimeric alpha+beta barrel"/>
    <property type="match status" value="1"/>
</dbReference>
<dbReference type="InterPro" id="IPR011008">
    <property type="entry name" value="Dimeric_a/b-barrel"/>
</dbReference>
<dbReference type="Proteomes" id="UP000193061">
    <property type="component" value="Unassembled WGS sequence"/>
</dbReference>
<organism evidence="2 3">
    <name type="scientific">Roseovarius albus</name>
    <dbReference type="NCBI Taxonomy" id="1247867"/>
    <lineage>
        <taxon>Bacteria</taxon>
        <taxon>Pseudomonadati</taxon>
        <taxon>Pseudomonadota</taxon>
        <taxon>Alphaproteobacteria</taxon>
        <taxon>Rhodobacterales</taxon>
        <taxon>Roseobacteraceae</taxon>
        <taxon>Roseovarius</taxon>
    </lineage>
</organism>
<dbReference type="EMBL" id="FWFX01000011">
    <property type="protein sequence ID" value="SLN61671.1"/>
    <property type="molecule type" value="Genomic_DNA"/>
</dbReference>
<protein>
    <submittedName>
        <fullName evidence="2">Stress responsive A/B Barrel Domain protein</fullName>
    </submittedName>
</protein>
<accession>A0A1X6ZUD5</accession>
<reference evidence="2 3" key="1">
    <citation type="submission" date="2017-03" db="EMBL/GenBank/DDBJ databases">
        <authorList>
            <person name="Afonso C.L."/>
            <person name="Miller P.J."/>
            <person name="Scott M.A."/>
            <person name="Spackman E."/>
            <person name="Goraichik I."/>
            <person name="Dimitrov K.M."/>
            <person name="Suarez D.L."/>
            <person name="Swayne D.E."/>
        </authorList>
    </citation>
    <scope>NUCLEOTIDE SEQUENCE [LARGE SCALE GENOMIC DNA]</scope>
    <source>
        <strain evidence="2 3">CECT 7450</strain>
    </source>
</reference>
<dbReference type="SMART" id="SM00886">
    <property type="entry name" value="Dabb"/>
    <property type="match status" value="1"/>
</dbReference>
<keyword evidence="3" id="KW-1185">Reference proteome</keyword>
<feature type="domain" description="Stress-response A/B barrel" evidence="1">
    <location>
        <begin position="2"/>
        <end position="93"/>
    </location>
</feature>
<proteinExistence type="predicted"/>
<dbReference type="Gene3D" id="3.30.70.100">
    <property type="match status" value="1"/>
</dbReference>
<evidence type="ECO:0000259" key="1">
    <source>
        <dbReference type="PROSITE" id="PS51502"/>
    </source>
</evidence>
<evidence type="ECO:0000313" key="3">
    <source>
        <dbReference type="Proteomes" id="UP000193061"/>
    </source>
</evidence>
<dbReference type="InterPro" id="IPR013097">
    <property type="entry name" value="Dabb"/>
</dbReference>
<dbReference type="PROSITE" id="PS51502">
    <property type="entry name" value="S_R_A_B_BARREL"/>
    <property type="match status" value="1"/>
</dbReference>
<evidence type="ECO:0000313" key="2">
    <source>
        <dbReference type="EMBL" id="SLN61671.1"/>
    </source>
</evidence>
<dbReference type="RefSeq" id="WP_085806885.1">
    <property type="nucleotide sequence ID" value="NZ_FWFX01000011.1"/>
</dbReference>
<dbReference type="OrthoDB" id="9813140at2"/>
<gene>
    <name evidence="2" type="ORF">ROA7450_03204</name>
</gene>